<dbReference type="Pfam" id="PF01490">
    <property type="entry name" value="Aa_trans"/>
    <property type="match status" value="1"/>
</dbReference>
<evidence type="ECO:0000256" key="5">
    <source>
        <dbReference type="ARBA" id="ARBA00023136"/>
    </source>
</evidence>
<keyword evidence="2" id="KW-0813">Transport</keyword>
<reference evidence="8" key="1">
    <citation type="submission" date="2022-01" db="EMBL/GenBank/DDBJ databases">
        <authorList>
            <person name="King R."/>
        </authorList>
    </citation>
    <scope>NUCLEOTIDE SEQUENCE</scope>
</reference>
<feature type="transmembrane region" description="Helical" evidence="6">
    <location>
        <begin position="385"/>
        <end position="406"/>
    </location>
</feature>
<proteinExistence type="predicted"/>
<dbReference type="InterPro" id="IPR013057">
    <property type="entry name" value="AA_transpt_TM"/>
</dbReference>
<feature type="transmembrane region" description="Helical" evidence="6">
    <location>
        <begin position="343"/>
        <end position="364"/>
    </location>
</feature>
<dbReference type="FunFam" id="1.20.1740.10:FF:000052">
    <property type="entry name" value="Lysine histidine transporter-like 3"/>
    <property type="match status" value="1"/>
</dbReference>
<feature type="transmembrane region" description="Helical" evidence="6">
    <location>
        <begin position="133"/>
        <end position="150"/>
    </location>
</feature>
<evidence type="ECO:0000256" key="1">
    <source>
        <dbReference type="ARBA" id="ARBA00004370"/>
    </source>
</evidence>
<evidence type="ECO:0000256" key="2">
    <source>
        <dbReference type="ARBA" id="ARBA00022448"/>
    </source>
</evidence>
<organism evidence="8 9">
    <name type="scientific">Nezara viridula</name>
    <name type="common">Southern green stink bug</name>
    <name type="synonym">Cimex viridulus</name>
    <dbReference type="NCBI Taxonomy" id="85310"/>
    <lineage>
        <taxon>Eukaryota</taxon>
        <taxon>Metazoa</taxon>
        <taxon>Ecdysozoa</taxon>
        <taxon>Arthropoda</taxon>
        <taxon>Hexapoda</taxon>
        <taxon>Insecta</taxon>
        <taxon>Pterygota</taxon>
        <taxon>Neoptera</taxon>
        <taxon>Paraneoptera</taxon>
        <taxon>Hemiptera</taxon>
        <taxon>Heteroptera</taxon>
        <taxon>Panheteroptera</taxon>
        <taxon>Pentatomomorpha</taxon>
        <taxon>Pentatomoidea</taxon>
        <taxon>Pentatomidae</taxon>
        <taxon>Pentatominae</taxon>
        <taxon>Nezara</taxon>
    </lineage>
</organism>
<feature type="domain" description="Amino acid transporter transmembrane" evidence="7">
    <location>
        <begin position="15"/>
        <end position="402"/>
    </location>
</feature>
<feature type="transmembrane region" description="Helical" evidence="6">
    <location>
        <begin position="205"/>
        <end position="225"/>
    </location>
</feature>
<dbReference type="EMBL" id="OV725077">
    <property type="protein sequence ID" value="CAH1389605.1"/>
    <property type="molecule type" value="Genomic_DNA"/>
</dbReference>
<feature type="transmembrane region" description="Helical" evidence="6">
    <location>
        <begin position="320"/>
        <end position="337"/>
    </location>
</feature>
<protein>
    <recommendedName>
        <fullName evidence="7">Amino acid transporter transmembrane domain-containing protein</fullName>
    </recommendedName>
</protein>
<keyword evidence="9" id="KW-1185">Reference proteome</keyword>
<dbReference type="OrthoDB" id="655540at2759"/>
<evidence type="ECO:0000313" key="9">
    <source>
        <dbReference type="Proteomes" id="UP001152798"/>
    </source>
</evidence>
<evidence type="ECO:0000256" key="4">
    <source>
        <dbReference type="ARBA" id="ARBA00022989"/>
    </source>
</evidence>
<feature type="transmembrane region" description="Helical" evidence="6">
    <location>
        <begin position="237"/>
        <end position="261"/>
    </location>
</feature>
<keyword evidence="5 6" id="KW-0472">Membrane</keyword>
<feature type="transmembrane region" description="Helical" evidence="6">
    <location>
        <begin position="102"/>
        <end position="121"/>
    </location>
</feature>
<dbReference type="Gene3D" id="1.20.1740.10">
    <property type="entry name" value="Amino acid/polyamine transporter I"/>
    <property type="match status" value="1"/>
</dbReference>
<feature type="transmembrane region" description="Helical" evidence="6">
    <location>
        <begin position="273"/>
        <end position="299"/>
    </location>
</feature>
<evidence type="ECO:0000313" key="8">
    <source>
        <dbReference type="EMBL" id="CAH1389605.1"/>
    </source>
</evidence>
<sequence>MTGKLESGVDVKHGLGILTAAIFISGEMVGSGILALPKAIVDAGWYGFLLLIIFGLNSCYCGVKLGQCWEILEERFPECRGISRNPYPDIGERAMGEFGRQCVSICNYFTLFGVATVYLLLASQMTHTLLKDYVQELTVCVLILILAIVLTPPTWLGSPKDFWIVGVFALSTTLISCLLIFAQMIIDYNNMSNTAVHKEPALIDIFTSSGTILFSFGAASIFPSIQNDMKNRKMFKYSVTLAFIVILALYLPMTILAYVIYGEASEDNILLSLSPSLLVTCANILMTLHTIMAFLICINPVSLQTENILKIPHEFGFKRCLLRTAIVGLIVVVGETMPQFGKILALIGASTTTLSTFIFPNIFYIKLCNQRGDNSKRIITKPVMLYLWLLILIGVIGGIAATYSSIISMFGPDSFTKPCYWPD</sequence>
<gene>
    <name evidence="8" type="ORF">NEZAVI_LOCUS988</name>
</gene>
<dbReference type="AlphaFoldDB" id="A0A9P0E3Z3"/>
<evidence type="ECO:0000256" key="6">
    <source>
        <dbReference type="SAM" id="Phobius"/>
    </source>
</evidence>
<dbReference type="PANTHER" id="PTHR48017">
    <property type="entry name" value="OS05G0424000 PROTEIN-RELATED"/>
    <property type="match status" value="1"/>
</dbReference>
<dbReference type="Proteomes" id="UP001152798">
    <property type="component" value="Chromosome 1"/>
</dbReference>
<name>A0A9P0E3Z3_NEZVI</name>
<keyword evidence="3 6" id="KW-0812">Transmembrane</keyword>
<feature type="transmembrane region" description="Helical" evidence="6">
    <location>
        <begin position="15"/>
        <end position="37"/>
    </location>
</feature>
<keyword evidence="4 6" id="KW-1133">Transmembrane helix</keyword>
<evidence type="ECO:0000259" key="7">
    <source>
        <dbReference type="Pfam" id="PF01490"/>
    </source>
</evidence>
<feature type="transmembrane region" description="Helical" evidence="6">
    <location>
        <begin position="43"/>
        <end position="63"/>
    </location>
</feature>
<accession>A0A9P0E3Z3</accession>
<feature type="transmembrane region" description="Helical" evidence="6">
    <location>
        <begin position="162"/>
        <end position="185"/>
    </location>
</feature>
<evidence type="ECO:0000256" key="3">
    <source>
        <dbReference type="ARBA" id="ARBA00022692"/>
    </source>
</evidence>
<comment type="subcellular location">
    <subcellularLocation>
        <location evidence="1">Membrane</location>
    </subcellularLocation>
</comment>
<dbReference type="GO" id="GO:0016020">
    <property type="term" value="C:membrane"/>
    <property type="evidence" value="ECO:0007669"/>
    <property type="project" value="UniProtKB-SubCell"/>
</dbReference>